<evidence type="ECO:0000313" key="3">
    <source>
        <dbReference type="Proteomes" id="UP000002009"/>
    </source>
</evidence>
<gene>
    <name evidence="2" type="ORF">MICPUN_53360</name>
</gene>
<dbReference type="KEGG" id="mis:MICPUN_53360"/>
<dbReference type="Proteomes" id="UP000002009">
    <property type="component" value="Chromosome 11"/>
</dbReference>
<reference evidence="2 3" key="1">
    <citation type="journal article" date="2009" name="Science">
        <title>Green evolution and dynamic adaptations revealed by genomes of the marine picoeukaryotes Micromonas.</title>
        <authorList>
            <person name="Worden A.Z."/>
            <person name="Lee J.H."/>
            <person name="Mock T."/>
            <person name="Rouze P."/>
            <person name="Simmons M.P."/>
            <person name="Aerts A.L."/>
            <person name="Allen A.E."/>
            <person name="Cuvelier M.L."/>
            <person name="Derelle E."/>
            <person name="Everett M.V."/>
            <person name="Foulon E."/>
            <person name="Grimwood J."/>
            <person name="Gundlach H."/>
            <person name="Henrissat B."/>
            <person name="Napoli C."/>
            <person name="McDonald S.M."/>
            <person name="Parker M.S."/>
            <person name="Rombauts S."/>
            <person name="Salamov A."/>
            <person name="Von Dassow P."/>
            <person name="Badger J.H."/>
            <person name="Coutinho P.M."/>
            <person name="Demir E."/>
            <person name="Dubchak I."/>
            <person name="Gentemann C."/>
            <person name="Eikrem W."/>
            <person name="Gready J.E."/>
            <person name="John U."/>
            <person name="Lanier W."/>
            <person name="Lindquist E.A."/>
            <person name="Lucas S."/>
            <person name="Mayer K.F."/>
            <person name="Moreau H."/>
            <person name="Not F."/>
            <person name="Otillar R."/>
            <person name="Panaud O."/>
            <person name="Pangilinan J."/>
            <person name="Paulsen I."/>
            <person name="Piegu B."/>
            <person name="Poliakov A."/>
            <person name="Robbens S."/>
            <person name="Schmutz J."/>
            <person name="Toulza E."/>
            <person name="Wyss T."/>
            <person name="Zelensky A."/>
            <person name="Zhou K."/>
            <person name="Armbrust E.V."/>
            <person name="Bhattacharya D."/>
            <person name="Goodenough U.W."/>
            <person name="Van de Peer Y."/>
            <person name="Grigoriev I.V."/>
        </authorList>
    </citation>
    <scope>NUCLEOTIDE SEQUENCE [LARGE SCALE GENOMIC DNA]</scope>
    <source>
        <strain evidence="3">RCC299 / NOUM17</strain>
    </source>
</reference>
<sequence length="211" mass="23501">MAGPFKLPNKAEAEAEKKKRAAIKQVKEWVESYIPPEHLANHDCVVDVSEVQCGDPNCAPIDTAVRIIYKGDDQGGNVGTVFGVPCEAVDVEQSDIDEMMPPAEYFDAWHKGETRHWPPPPENPEPGEPPDVELRFKVGDRVECCIARGPDGWAPGTIVSHWFRAPQWPTGQFAPYQIKLDSSENLIFAPQDRDNCIRALSEQGMSFGFQQ</sequence>
<dbReference type="OrthoDB" id="496822at2759"/>
<keyword evidence="3" id="KW-1185">Reference proteome</keyword>
<feature type="compositionally biased region" description="Pro residues" evidence="1">
    <location>
        <begin position="117"/>
        <end position="129"/>
    </location>
</feature>
<name>C1EE04_MICCC</name>
<dbReference type="RefSeq" id="XP_002504888.1">
    <property type="nucleotide sequence ID" value="XM_002504842.1"/>
</dbReference>
<organism evidence="2 3">
    <name type="scientific">Micromonas commoda (strain RCC299 / NOUM17 / CCMP2709)</name>
    <name type="common">Picoplanktonic green alga</name>
    <dbReference type="NCBI Taxonomy" id="296587"/>
    <lineage>
        <taxon>Eukaryota</taxon>
        <taxon>Viridiplantae</taxon>
        <taxon>Chlorophyta</taxon>
        <taxon>Mamiellophyceae</taxon>
        <taxon>Mamiellales</taxon>
        <taxon>Mamiellaceae</taxon>
        <taxon>Micromonas</taxon>
    </lineage>
</organism>
<feature type="region of interest" description="Disordered" evidence="1">
    <location>
        <begin position="111"/>
        <end position="130"/>
    </location>
</feature>
<dbReference type="EMBL" id="CP001330">
    <property type="protein sequence ID" value="ACO66146.1"/>
    <property type="molecule type" value="Genomic_DNA"/>
</dbReference>
<dbReference type="OMA" id="NCAPIDT"/>
<dbReference type="eggNOG" id="ENOG502S4CT">
    <property type="taxonomic scope" value="Eukaryota"/>
</dbReference>
<dbReference type="InParanoid" id="C1EE04"/>
<accession>C1EE04</accession>
<proteinExistence type="predicted"/>
<dbReference type="GeneID" id="8247310"/>
<evidence type="ECO:0000313" key="2">
    <source>
        <dbReference type="EMBL" id="ACO66146.1"/>
    </source>
</evidence>
<dbReference type="AlphaFoldDB" id="C1EE04"/>
<evidence type="ECO:0000256" key="1">
    <source>
        <dbReference type="SAM" id="MobiDB-lite"/>
    </source>
</evidence>
<protein>
    <submittedName>
        <fullName evidence="2">Uncharacterized protein</fullName>
    </submittedName>
</protein>